<comment type="similarity">
    <text evidence="1">Belongs to the glycosyl hydrolase 13 family.</text>
</comment>
<reference evidence="4 5" key="1">
    <citation type="submission" date="2016-11" db="EMBL/GenBank/DDBJ databases">
        <authorList>
            <person name="Jaros S."/>
            <person name="Januszkiewicz K."/>
            <person name="Wedrychowicz H."/>
        </authorList>
    </citation>
    <scope>NUCLEOTIDE SEQUENCE [LARGE SCALE GENOMIC DNA]</scope>
    <source>
        <strain evidence="4 5">DSM 12906</strain>
    </source>
</reference>
<feature type="domain" description="Glycosyl hydrolase family 13 catalytic" evidence="3">
    <location>
        <begin position="28"/>
        <end position="431"/>
    </location>
</feature>
<dbReference type="InterPro" id="IPR045857">
    <property type="entry name" value="O16G_dom_2"/>
</dbReference>
<dbReference type="Gene3D" id="3.20.20.80">
    <property type="entry name" value="Glycosidases"/>
    <property type="match status" value="1"/>
</dbReference>
<evidence type="ECO:0000259" key="3">
    <source>
        <dbReference type="SMART" id="SM00642"/>
    </source>
</evidence>
<dbReference type="Pfam" id="PF11941">
    <property type="entry name" value="DUF3459"/>
    <property type="match status" value="1"/>
</dbReference>
<keyword evidence="2" id="KW-0325">Glycoprotein</keyword>
<dbReference type="Pfam" id="PF00128">
    <property type="entry name" value="Alpha-amylase"/>
    <property type="match status" value="1"/>
</dbReference>
<protein>
    <submittedName>
        <fullName evidence="4">Alpha-glucosidase</fullName>
    </submittedName>
</protein>
<accession>A0A1M6MMK1</accession>
<proteinExistence type="inferred from homology"/>
<dbReference type="Proteomes" id="UP000184512">
    <property type="component" value="Unassembled WGS sequence"/>
</dbReference>
<dbReference type="SMART" id="SM00642">
    <property type="entry name" value="Aamy"/>
    <property type="match status" value="1"/>
</dbReference>
<dbReference type="FunFam" id="3.90.400.10:FF:000001">
    <property type="entry name" value="Maltase A3, isoform A"/>
    <property type="match status" value="1"/>
</dbReference>
<dbReference type="PANTHER" id="PTHR10357">
    <property type="entry name" value="ALPHA-AMYLASE FAMILY MEMBER"/>
    <property type="match status" value="1"/>
</dbReference>
<dbReference type="CDD" id="cd11332">
    <property type="entry name" value="AmyAc_OligoGlu_TS"/>
    <property type="match status" value="1"/>
</dbReference>
<evidence type="ECO:0000313" key="5">
    <source>
        <dbReference type="Proteomes" id="UP000184512"/>
    </source>
</evidence>
<dbReference type="Gene3D" id="3.90.400.10">
    <property type="entry name" value="Oligo-1,6-glucosidase, Domain 2"/>
    <property type="match status" value="1"/>
</dbReference>
<dbReference type="OrthoDB" id="9043248at2"/>
<dbReference type="EMBL" id="FQZG01000091">
    <property type="protein sequence ID" value="SHJ84610.1"/>
    <property type="molecule type" value="Genomic_DNA"/>
</dbReference>
<evidence type="ECO:0000256" key="1">
    <source>
        <dbReference type="ARBA" id="ARBA00008061"/>
    </source>
</evidence>
<evidence type="ECO:0000256" key="2">
    <source>
        <dbReference type="ARBA" id="ARBA00023180"/>
    </source>
</evidence>
<sequence>MNRSGSEPVAVDGRPGVAQWWREAVFYQVYPRSFADANGDGEGDLRGVVEKMGYLASLGVDALWLCPFYPSPQVDGGYDIADYCGVDPRFGTLADADALVAAAHAHGIRVTIDLVPNHCSDQHAWFRAAIAAGPGSSARARFHFLDGRGQDGAEPPNNWRSVFGGTSWTRVMEPDGTPGQWYYHLFAPEQPDLNWGNPEILAEFEHILGFWLDRGVDGFRIDVSDALVKDTGWPDTDGGYPVIPKGDDSPVHDIYRAFRRVMDSYPGDRMAVIETGAPDDVVALFVRPDEMHLAFNLRFAKAAWDIGEFRQAIASSLAANEIVGAPGTWVLDNHDNPRSVSRFAADVRLEGDYVPGAVHTSDDGATHVDIARGERRARAATLLQLSLPGAAYLYQGQELGLPQVDDLPDEVLQDPVFHRTGGRVRGRDGCRVPMPWSGTTPPFRFSPEGVRTWLPMPAAWADLTVEAQEADPTSMLALFRRALALRRAEPSLRRGTATLLDGVASPRALCLGRQSPGGRSLVVVTNFGESPTPLPPGEVLLTSADEPLDGLLPGDATAIVAVP</sequence>
<dbReference type="STRING" id="1123357.SAMN02745244_03402"/>
<dbReference type="GO" id="GO:0009313">
    <property type="term" value="P:oligosaccharide catabolic process"/>
    <property type="evidence" value="ECO:0007669"/>
    <property type="project" value="TreeGrafter"/>
</dbReference>
<organism evidence="4 5">
    <name type="scientific">Tessaracoccus bendigoensis DSM 12906</name>
    <dbReference type="NCBI Taxonomy" id="1123357"/>
    <lineage>
        <taxon>Bacteria</taxon>
        <taxon>Bacillati</taxon>
        <taxon>Actinomycetota</taxon>
        <taxon>Actinomycetes</taxon>
        <taxon>Propionibacteriales</taxon>
        <taxon>Propionibacteriaceae</taxon>
        <taxon>Tessaracoccus</taxon>
    </lineage>
</organism>
<keyword evidence="5" id="KW-1185">Reference proteome</keyword>
<dbReference type="RefSeq" id="WP_073190717.1">
    <property type="nucleotide sequence ID" value="NZ_FQZG01000091.1"/>
</dbReference>
<dbReference type="PANTHER" id="PTHR10357:SF179">
    <property type="entry name" value="NEUTRAL AND BASIC AMINO ACID TRANSPORT PROTEIN RBAT"/>
    <property type="match status" value="1"/>
</dbReference>
<evidence type="ECO:0000313" key="4">
    <source>
        <dbReference type="EMBL" id="SHJ84610.1"/>
    </source>
</evidence>
<name>A0A1M6MMK1_9ACTN</name>
<dbReference type="InterPro" id="IPR006047">
    <property type="entry name" value="GH13_cat_dom"/>
</dbReference>
<gene>
    <name evidence="4" type="ORF">SAMN02745244_03402</name>
</gene>
<dbReference type="SUPFAM" id="SSF51445">
    <property type="entry name" value="(Trans)glycosidases"/>
    <property type="match status" value="1"/>
</dbReference>
<dbReference type="InterPro" id="IPR022567">
    <property type="entry name" value="DUF3459"/>
</dbReference>
<dbReference type="GO" id="GO:0004556">
    <property type="term" value="F:alpha-amylase activity"/>
    <property type="evidence" value="ECO:0007669"/>
    <property type="project" value="TreeGrafter"/>
</dbReference>
<dbReference type="AlphaFoldDB" id="A0A1M6MMK1"/>
<dbReference type="InterPro" id="IPR017853">
    <property type="entry name" value="GH"/>
</dbReference>